<dbReference type="GO" id="GO:0006313">
    <property type="term" value="P:DNA transposition"/>
    <property type="evidence" value="ECO:0007669"/>
    <property type="project" value="InterPro"/>
</dbReference>
<dbReference type="Gene3D" id="3.30.70.1290">
    <property type="entry name" value="Transposase IS200-like"/>
    <property type="match status" value="1"/>
</dbReference>
<dbReference type="RefSeq" id="WP_228233307.1">
    <property type="nucleotide sequence ID" value="NZ_ARXL01000002.1"/>
</dbReference>
<dbReference type="GO" id="GO:0004803">
    <property type="term" value="F:transposase activity"/>
    <property type="evidence" value="ECO:0007669"/>
    <property type="project" value="InterPro"/>
</dbReference>
<dbReference type="PANTHER" id="PTHR34322:SF2">
    <property type="entry name" value="TRANSPOSASE IS200-LIKE DOMAIN-CONTAINING PROTEIN"/>
    <property type="match status" value="1"/>
</dbReference>
<keyword evidence="3" id="KW-1185">Reference proteome</keyword>
<name>A0A9Q3UJ66_9GAMM</name>
<organism evidence="2 3">
    <name type="scientific">Alloalcanivorax marinus</name>
    <dbReference type="NCBI Taxonomy" id="1177169"/>
    <lineage>
        <taxon>Bacteria</taxon>
        <taxon>Pseudomonadati</taxon>
        <taxon>Pseudomonadota</taxon>
        <taxon>Gammaproteobacteria</taxon>
        <taxon>Oceanospirillales</taxon>
        <taxon>Alcanivoracaceae</taxon>
        <taxon>Alloalcanivorax</taxon>
    </lineage>
</organism>
<dbReference type="PANTHER" id="PTHR34322">
    <property type="entry name" value="TRANSPOSASE, Y1_TNP DOMAIN-CONTAINING"/>
    <property type="match status" value="1"/>
</dbReference>
<accession>A0A9Q3UJ66</accession>
<dbReference type="SUPFAM" id="SSF143422">
    <property type="entry name" value="Transposase IS200-like"/>
    <property type="match status" value="1"/>
</dbReference>
<evidence type="ECO:0000313" key="2">
    <source>
        <dbReference type="EMBL" id="MCC4307962.1"/>
    </source>
</evidence>
<dbReference type="Proteomes" id="UP001108027">
    <property type="component" value="Unassembled WGS sequence"/>
</dbReference>
<proteinExistence type="predicted"/>
<evidence type="ECO:0000259" key="1">
    <source>
        <dbReference type="SMART" id="SM01321"/>
    </source>
</evidence>
<dbReference type="InterPro" id="IPR002686">
    <property type="entry name" value="Transposase_17"/>
</dbReference>
<dbReference type="InterPro" id="IPR036515">
    <property type="entry name" value="Transposase_17_sf"/>
</dbReference>
<reference evidence="2" key="1">
    <citation type="submission" date="2021-10" db="EMBL/GenBank/DDBJ databases">
        <title>The diversity and Nitrogen Metabolism of Culturable Nitrate-Utilizing Bacteria Within the Oxygen Minimum Zone of the Changjiang (Yangtze River)Estuary.</title>
        <authorList>
            <person name="Zhang D."/>
            <person name="Zheng J."/>
            <person name="Liu S."/>
            <person name="He W."/>
        </authorList>
    </citation>
    <scope>NUCLEOTIDE SEQUENCE</scope>
    <source>
        <strain evidence="2">FXH-223</strain>
    </source>
</reference>
<dbReference type="SMART" id="SM01321">
    <property type="entry name" value="Y1_Tnp"/>
    <property type="match status" value="1"/>
</dbReference>
<comment type="caution">
    <text evidence="2">The sequence shown here is derived from an EMBL/GenBank/DDBJ whole genome shotgun (WGS) entry which is preliminary data.</text>
</comment>
<feature type="domain" description="Transposase IS200-like" evidence="1">
    <location>
        <begin position="9"/>
        <end position="124"/>
    </location>
</feature>
<sequence length="252" mass="29698">MPRAHRHYLPGHVWHITHRCHDQSFLLKFKHDRRLWERWLYEARRRYGLRILNYIATSNHVHLLVHDRGDDEIRRSIQLVAGRTAQHFNGRRRRRGAFWEGRYHATAVETGEHLRRCLVYIDLNMVRAGRVRHPREWDTCGYKEIQLPRTRHRIINTGALMNVLGISDLGVLRRSHRDWVEEALDSGDHGRDPAWTEALAVGSRDFVEQFRDAQGPIARNRPIETAGETCHLREEPFVYQPYSATENDPVSG</sequence>
<protein>
    <submittedName>
        <fullName evidence="2">Transposase</fullName>
    </submittedName>
</protein>
<evidence type="ECO:0000313" key="3">
    <source>
        <dbReference type="Proteomes" id="UP001108027"/>
    </source>
</evidence>
<dbReference type="GO" id="GO:0003677">
    <property type="term" value="F:DNA binding"/>
    <property type="evidence" value="ECO:0007669"/>
    <property type="project" value="InterPro"/>
</dbReference>
<dbReference type="Pfam" id="PF01797">
    <property type="entry name" value="Y1_Tnp"/>
    <property type="match status" value="1"/>
</dbReference>
<dbReference type="EMBL" id="JAJGNA010000004">
    <property type="protein sequence ID" value="MCC4307962.1"/>
    <property type="molecule type" value="Genomic_DNA"/>
</dbReference>
<dbReference type="AlphaFoldDB" id="A0A9Q3UJ66"/>
<gene>
    <name evidence="2" type="ORF">LL252_05205</name>
</gene>